<dbReference type="AlphaFoldDB" id="A0A2L2T9R0"/>
<keyword evidence="5" id="KW-1185">Reference proteome</keyword>
<evidence type="ECO:0000313" key="4">
    <source>
        <dbReference type="EMBL" id="CEI67664.1"/>
    </source>
</evidence>
<evidence type="ECO:0000313" key="5">
    <source>
        <dbReference type="Proteomes" id="UP000245910"/>
    </source>
</evidence>
<organism evidence="4 5">
    <name type="scientific">Fusarium venenatum</name>
    <dbReference type="NCBI Taxonomy" id="56646"/>
    <lineage>
        <taxon>Eukaryota</taxon>
        <taxon>Fungi</taxon>
        <taxon>Dikarya</taxon>
        <taxon>Ascomycota</taxon>
        <taxon>Pezizomycotina</taxon>
        <taxon>Sordariomycetes</taxon>
        <taxon>Hypocreomycetidae</taxon>
        <taxon>Hypocreales</taxon>
        <taxon>Nectriaceae</taxon>
        <taxon>Fusarium</taxon>
    </lineage>
</organism>
<dbReference type="Gene3D" id="3.10.450.50">
    <property type="match status" value="1"/>
</dbReference>
<evidence type="ECO:0000256" key="1">
    <source>
        <dbReference type="ARBA" id="ARBA00008584"/>
    </source>
</evidence>
<evidence type="ECO:0000259" key="3">
    <source>
        <dbReference type="Pfam" id="PF02982"/>
    </source>
</evidence>
<dbReference type="Pfam" id="PF02982">
    <property type="entry name" value="Scytalone_dh"/>
    <property type="match status" value="1"/>
</dbReference>
<name>A0A2L2T9R0_9HYPO</name>
<dbReference type="Proteomes" id="UP000245910">
    <property type="component" value="Chromosome I"/>
</dbReference>
<dbReference type="InterPro" id="IPR049884">
    <property type="entry name" value="Scytalone_dh"/>
</dbReference>
<dbReference type="STRING" id="56646.A0A2L2T9R0"/>
<dbReference type="SUPFAM" id="SSF54427">
    <property type="entry name" value="NTF2-like"/>
    <property type="match status" value="1"/>
</dbReference>
<proteinExistence type="inferred from homology"/>
<dbReference type="EMBL" id="LN649229">
    <property type="protein sequence ID" value="CEI67664.1"/>
    <property type="molecule type" value="Genomic_DNA"/>
</dbReference>
<comment type="similarity">
    <text evidence="1">Belongs to the scytalone dehydratase family.</text>
</comment>
<dbReference type="GO" id="GO:0016829">
    <property type="term" value="F:lyase activity"/>
    <property type="evidence" value="ECO:0007669"/>
    <property type="project" value="UniProtKB-KW"/>
</dbReference>
<keyword evidence="2" id="KW-0456">Lyase</keyword>
<evidence type="ECO:0000256" key="2">
    <source>
        <dbReference type="ARBA" id="ARBA00023239"/>
    </source>
</evidence>
<protein>
    <recommendedName>
        <fullName evidence="3">Scytalone dehydratase-like domain-containing protein</fullName>
    </recommendedName>
</protein>
<accession>A0A2L2T9R0</accession>
<feature type="domain" description="Scytalone dehydratase-like" evidence="3">
    <location>
        <begin position="119"/>
        <end position="248"/>
    </location>
</feature>
<sequence>MGVIYNLRGSGGYIASGSEADSHVNMLKSRGVESNMVTNGSRTYCHSKLPVCSYIFRNSAVLTEGNASANTVANSKRGTLLQLPSLKWITSKYTSLNYLYLCTHRTTTVAQMHSMGSHTWEDEQAFRAISFKWSTAWDMKDRDLFCSITTAEITVDYSDYPAVPLDRLTLTPDNFFAFAFKKTSLGDPNLQTQHLLGLGIYTYVNDAEAKGNYQVRARHVRRFSNGKDVEWDSSCYVEHVYTKVCYVSGFTHKFAFPLSVD</sequence>
<reference evidence="5" key="1">
    <citation type="submission" date="2014-10" db="EMBL/GenBank/DDBJ databases">
        <authorList>
            <person name="King R."/>
        </authorList>
    </citation>
    <scope>NUCLEOTIDE SEQUENCE [LARGE SCALE GENOMIC DNA]</scope>
    <source>
        <strain evidence="5">A3/5</strain>
    </source>
</reference>
<dbReference type="InterPro" id="IPR032710">
    <property type="entry name" value="NTF2-like_dom_sf"/>
</dbReference>